<name>V4RN27_9HYPH</name>
<dbReference type="AlphaFoldDB" id="V4RN27"/>
<evidence type="ECO:0000313" key="6">
    <source>
        <dbReference type="EMBL" id="ESR26699.1"/>
    </source>
</evidence>
<dbReference type="Pfam" id="PF06253">
    <property type="entry name" value="MTTB"/>
    <property type="match status" value="1"/>
</dbReference>
<dbReference type="EC" id="2.1.1.-" evidence="4"/>
<accession>V4RN27</accession>
<comment type="similarity">
    <text evidence="1 4">Belongs to the trimethylamine methyltransferase family.</text>
</comment>
<evidence type="ECO:0000256" key="3">
    <source>
        <dbReference type="ARBA" id="ARBA00022679"/>
    </source>
</evidence>
<reference evidence="6 7" key="1">
    <citation type="journal article" date="2014" name="Genome Announc.">
        <title>Draft Genome Sequence of Lutibaculum baratangense Strain AMV1T, Isolated from a Mud Volcano in Andamans, India.</title>
        <authorList>
            <person name="Singh A."/>
            <person name="Sreenivas A."/>
            <person name="Sathyanarayana Reddy G."/>
            <person name="Pinnaka A.K."/>
            <person name="Shivaji S."/>
        </authorList>
    </citation>
    <scope>NUCLEOTIDE SEQUENCE [LARGE SCALE GENOMIC DNA]</scope>
    <source>
        <strain evidence="6 7">AMV1</strain>
    </source>
</reference>
<dbReference type="STRING" id="631454.N177_0483"/>
<evidence type="ECO:0000256" key="4">
    <source>
        <dbReference type="PIRNR" id="PIRNR037567"/>
    </source>
</evidence>
<dbReference type="PIRSF" id="PIRSF037567">
    <property type="entry name" value="MTTB_MeTrfase"/>
    <property type="match status" value="1"/>
</dbReference>
<dbReference type="Gene3D" id="3.20.20.480">
    <property type="entry name" value="Trimethylamine methyltransferase-like"/>
    <property type="match status" value="1"/>
</dbReference>
<feature type="region of interest" description="Disordered" evidence="5">
    <location>
        <begin position="1"/>
        <end position="26"/>
    </location>
</feature>
<sequence>MAEAAVSGRRRGGGADARRERRRGGAGVAMPHIRRRVPVYEVLDGEGLTLIENNADKVLAEIGIEFREDPEALDLWRTAGAEIDGERVRFPKGMLREILKTAPSTFTQHARNPERSVEIGGKSTVFAPVYGPPFVRDLDKGRRYATIEDFRNFVKLAYVAPAIHHSGGTLCEPVDLPVNKRHLDMVAAHIRYSDKPFMGSVTHPERAKDSVAMAEFVFGKEFVDQNCVLINLINANSPMVFDSTMLGALKVYAAANQATVISPFILAGAMSPVTVAGTLTQILAESMAGMALTQLVRPGAPVVFGTFASSISMQSGAPTFGTPEPSLVLYGAAQLARRLGVPFRSGGSLCGSKVPDAQAAYESAQTLAPTLLAGVNFCLHAAGWLEGGLVSSYEKFVMDADQCAMMQRFAEGIDLSENGQALDAIEEVGPGSHYLGAAHTRANFETAFYRSPLTDNNSFEQWESEGGKRIEERANAQWKSWLEAYEQPALDPAIDEQLEDFIRTKKDSMPDAFT</sequence>
<gene>
    <name evidence="6" type="ORF">N177_0483</name>
</gene>
<dbReference type="GO" id="GO:0032259">
    <property type="term" value="P:methylation"/>
    <property type="evidence" value="ECO:0007669"/>
    <property type="project" value="UniProtKB-KW"/>
</dbReference>
<dbReference type="eggNOG" id="COG5598">
    <property type="taxonomic scope" value="Bacteria"/>
</dbReference>
<dbReference type="InterPro" id="IPR038601">
    <property type="entry name" value="MttB-like_sf"/>
</dbReference>
<dbReference type="PATRIC" id="fig|631454.5.peg.473"/>
<evidence type="ECO:0000256" key="5">
    <source>
        <dbReference type="SAM" id="MobiDB-lite"/>
    </source>
</evidence>
<dbReference type="GO" id="GO:0008168">
    <property type="term" value="F:methyltransferase activity"/>
    <property type="evidence" value="ECO:0007669"/>
    <property type="project" value="UniProtKB-KW"/>
</dbReference>
<keyword evidence="7" id="KW-1185">Reference proteome</keyword>
<dbReference type="EMBL" id="AWXZ01000013">
    <property type="protein sequence ID" value="ESR26699.1"/>
    <property type="molecule type" value="Genomic_DNA"/>
</dbReference>
<dbReference type="InterPro" id="IPR010426">
    <property type="entry name" value="MTTB_MeTrfase"/>
</dbReference>
<proteinExistence type="inferred from homology"/>
<dbReference type="GO" id="GO:0015948">
    <property type="term" value="P:methanogenesis"/>
    <property type="evidence" value="ECO:0007669"/>
    <property type="project" value="UniProtKB-UniRule"/>
</dbReference>
<dbReference type="Proteomes" id="UP000017819">
    <property type="component" value="Unassembled WGS sequence"/>
</dbReference>
<keyword evidence="3 4" id="KW-0808">Transferase</keyword>
<dbReference type="RefSeq" id="WP_023430632.1">
    <property type="nucleotide sequence ID" value="NZ_AWXZ01000013.1"/>
</dbReference>
<evidence type="ECO:0000256" key="1">
    <source>
        <dbReference type="ARBA" id="ARBA00007137"/>
    </source>
</evidence>
<protein>
    <recommendedName>
        <fullName evidence="4">Methyltransferase</fullName>
        <ecNumber evidence="4">2.1.1.-</ecNumber>
    </recommendedName>
</protein>
<evidence type="ECO:0000313" key="7">
    <source>
        <dbReference type="Proteomes" id="UP000017819"/>
    </source>
</evidence>
<comment type="caution">
    <text evidence="6">The sequence shown here is derived from an EMBL/GenBank/DDBJ whole genome shotgun (WGS) entry which is preliminary data.</text>
</comment>
<keyword evidence="2 6" id="KW-0489">Methyltransferase</keyword>
<organism evidence="6 7">
    <name type="scientific">Lutibaculum baratangense AMV1</name>
    <dbReference type="NCBI Taxonomy" id="631454"/>
    <lineage>
        <taxon>Bacteria</taxon>
        <taxon>Pseudomonadati</taxon>
        <taxon>Pseudomonadota</taxon>
        <taxon>Alphaproteobacteria</taxon>
        <taxon>Hyphomicrobiales</taxon>
        <taxon>Tepidamorphaceae</taxon>
        <taxon>Lutibaculum</taxon>
    </lineage>
</organism>
<evidence type="ECO:0000256" key="2">
    <source>
        <dbReference type="ARBA" id="ARBA00022603"/>
    </source>
</evidence>
<dbReference type="OrthoDB" id="5713681at2"/>